<dbReference type="KEGG" id="agl:PYTT_0325"/>
<dbReference type="GO" id="GO:0016787">
    <property type="term" value="F:hydrolase activity"/>
    <property type="evidence" value="ECO:0007669"/>
    <property type="project" value="UniProtKB-KW"/>
</dbReference>
<keyword evidence="1" id="KW-0378">Hydrolase</keyword>
<evidence type="ECO:0000313" key="1">
    <source>
        <dbReference type="EMBL" id="SEH73474.1"/>
    </source>
</evidence>
<sequence>MAAMLGCVSMVSAAVVFPGEAPGAAKVSREGETMSLSNSLLTAKYMLKDGKLSFGGLVSPKGAVAAPGGELFVIQTADGKSIKASDLTCASVKMVELKAQPKAFNLASRSAGKALEAHFTALDGSLQIAWRAVLRDGSHYLRQELQLKSTKPIAMKGIVGMQYNLAVGSNGMPAVSGNARGALIVNDVAFTALETPMGINTVGTKTTGGEAWNAAAWTARSWSDGDHAPEALKKYGDGLLVSEGPVAIDGQGDCSVTFQYKGGNNKLNVVGVQLVNASGAVVSEDLHAGSTGDRNVNNVYALKVPSSGKYTLRYWADAKNEPVTSKGEVAFSLPVKTEQATAKVQDSAMVQGFWSRKTMLQPGDVWDVSSVLGLFEPGQQRRSLLAYIERERVMPYRPFIHYNSWYELNINRNNDSDPAKRMTEAQCVEVVKDWNEQMFKKRGTGIDAFVWDDGWDEFNSLWDFHKMFPKGFSETNKLARKQGAGIGAWLGPVGGYGASKGKRLAHWNKNHPNNQIGNFQLSNKEYFDAFVGRCSQMVKDYDMRYFKFDGISTNFHSRGPGNEEDAEGILRVVTALRKQRGDLYINCTVGTWASPFWFRYADSVWRQENDWGDMGEGDKRDQWITYRDRLVHEVFVQGSPLMPINSMMTHGLMVTKFGPPACMPRDPENVKKEMRCAFACGTSLQELYVDRDLMNANNGVLWDDLAEGIKWIRRNADVLDDVHWVGGNPWDKDKKEGSVYGWAAWNPSKATLALRNSSAKEKSLTITMRDALDIPAKVKGKITFKDSYGDQRKMAGFSGVSVDIDKPVTFTLQPFEVFVYEGNALKK</sequence>
<protein>
    <submittedName>
        <fullName evidence="1">Glycoside hydrolase superfamily</fullName>
    </submittedName>
</protein>
<name>A0A1H6KD83_9BACT</name>
<dbReference type="EMBL" id="LT629973">
    <property type="protein sequence ID" value="SEH73474.1"/>
    <property type="molecule type" value="Genomic_DNA"/>
</dbReference>
<dbReference type="SUPFAM" id="SSF51445">
    <property type="entry name" value="(Trans)glycosidases"/>
    <property type="match status" value="1"/>
</dbReference>
<reference evidence="2" key="1">
    <citation type="submission" date="2016-09" db="EMBL/GenBank/DDBJ databases">
        <authorList>
            <person name="Koehorst J."/>
        </authorList>
    </citation>
    <scope>NUCLEOTIDE SEQUENCE [LARGE SCALE GENOMIC DNA]</scope>
</reference>
<gene>
    <name evidence="1" type="ORF">PYTT_0325</name>
</gene>
<evidence type="ECO:0000313" key="2">
    <source>
        <dbReference type="Proteomes" id="UP000176204"/>
    </source>
</evidence>
<dbReference type="Proteomes" id="UP000176204">
    <property type="component" value="Chromosome I"/>
</dbReference>
<accession>A0A1H6KD83</accession>
<keyword evidence="2" id="KW-1185">Reference proteome</keyword>
<dbReference type="STRING" id="1679444.PYTT_0325"/>
<proteinExistence type="predicted"/>
<dbReference type="InterPro" id="IPR017853">
    <property type="entry name" value="GH"/>
</dbReference>
<dbReference type="Gene3D" id="3.20.20.70">
    <property type="entry name" value="Aldolase class I"/>
    <property type="match status" value="1"/>
</dbReference>
<organism evidence="1 2">
    <name type="scientific">Akkermansia glycaniphila</name>
    <dbReference type="NCBI Taxonomy" id="1679444"/>
    <lineage>
        <taxon>Bacteria</taxon>
        <taxon>Pseudomonadati</taxon>
        <taxon>Verrucomicrobiota</taxon>
        <taxon>Verrucomicrobiia</taxon>
        <taxon>Verrucomicrobiales</taxon>
        <taxon>Akkermansiaceae</taxon>
        <taxon>Akkermansia</taxon>
    </lineage>
</organism>
<dbReference type="AlphaFoldDB" id="A0A1H6KD83"/>
<dbReference type="InterPro" id="IPR013785">
    <property type="entry name" value="Aldolase_TIM"/>
</dbReference>